<dbReference type="PANTHER" id="PTHR12015">
    <property type="entry name" value="SMALL INDUCIBLE CYTOKINE A"/>
    <property type="match status" value="1"/>
</dbReference>
<evidence type="ECO:0000313" key="12">
    <source>
        <dbReference type="Proteomes" id="UP000829720"/>
    </source>
</evidence>
<gene>
    <name evidence="11" type="ORF">AGOR_G00238110</name>
</gene>
<dbReference type="GO" id="GO:0006954">
    <property type="term" value="P:inflammatory response"/>
    <property type="evidence" value="ECO:0007669"/>
    <property type="project" value="UniProtKB-KW"/>
</dbReference>
<keyword evidence="7" id="KW-1015">Disulfide bond</keyword>
<dbReference type="Pfam" id="PF00048">
    <property type="entry name" value="IL8"/>
    <property type="match status" value="1"/>
</dbReference>
<dbReference type="OrthoDB" id="8870994at2759"/>
<keyword evidence="3 9" id="KW-0145">Chemotaxis</keyword>
<name>A0A8T3CD89_9TELE</name>
<evidence type="ECO:0000256" key="3">
    <source>
        <dbReference type="ARBA" id="ARBA00022500"/>
    </source>
</evidence>
<evidence type="ECO:0000256" key="6">
    <source>
        <dbReference type="ARBA" id="ARBA00022729"/>
    </source>
</evidence>
<proteinExistence type="inferred from homology"/>
<dbReference type="InterPro" id="IPR036048">
    <property type="entry name" value="Interleukin_8-like_sf"/>
</dbReference>
<comment type="similarity">
    <text evidence="2 9">Belongs to the intercrine beta (chemokine CC) family.</text>
</comment>
<dbReference type="InterPro" id="IPR000827">
    <property type="entry name" value="Chemokine_CC_CS"/>
</dbReference>
<dbReference type="Gene3D" id="2.40.50.40">
    <property type="match status" value="1"/>
</dbReference>
<organism evidence="11 12">
    <name type="scientific">Albula goreensis</name>
    <dbReference type="NCBI Taxonomy" id="1534307"/>
    <lineage>
        <taxon>Eukaryota</taxon>
        <taxon>Metazoa</taxon>
        <taxon>Chordata</taxon>
        <taxon>Craniata</taxon>
        <taxon>Vertebrata</taxon>
        <taxon>Euteleostomi</taxon>
        <taxon>Actinopterygii</taxon>
        <taxon>Neopterygii</taxon>
        <taxon>Teleostei</taxon>
        <taxon>Albuliformes</taxon>
        <taxon>Albulidae</taxon>
        <taxon>Albula</taxon>
    </lineage>
</organism>
<protein>
    <recommendedName>
        <fullName evidence="9">C-C motif chemokine</fullName>
    </recommendedName>
</protein>
<feature type="signal peptide" evidence="9">
    <location>
        <begin position="1"/>
        <end position="26"/>
    </location>
</feature>
<dbReference type="InterPro" id="IPR039809">
    <property type="entry name" value="Chemokine_b/g/d"/>
</dbReference>
<reference evidence="11" key="1">
    <citation type="submission" date="2021-01" db="EMBL/GenBank/DDBJ databases">
        <authorList>
            <person name="Zahm M."/>
            <person name="Roques C."/>
            <person name="Cabau C."/>
            <person name="Klopp C."/>
            <person name="Donnadieu C."/>
            <person name="Jouanno E."/>
            <person name="Lampietro C."/>
            <person name="Louis A."/>
            <person name="Herpin A."/>
            <person name="Echchiki A."/>
            <person name="Berthelot C."/>
            <person name="Parey E."/>
            <person name="Roest-Crollius H."/>
            <person name="Braasch I."/>
            <person name="Postlethwait J."/>
            <person name="Bobe J."/>
            <person name="Montfort J."/>
            <person name="Bouchez O."/>
            <person name="Begum T."/>
            <person name="Mejri S."/>
            <person name="Adams A."/>
            <person name="Chen W.-J."/>
            <person name="Guiguen Y."/>
        </authorList>
    </citation>
    <scope>NUCLEOTIDE SEQUENCE</scope>
    <source>
        <tissue evidence="11">Blood</tissue>
    </source>
</reference>
<keyword evidence="5 9" id="KW-0964">Secreted</keyword>
<keyword evidence="12" id="KW-1185">Reference proteome</keyword>
<keyword evidence="6 9" id="KW-0732">Signal</keyword>
<dbReference type="InterPro" id="IPR001811">
    <property type="entry name" value="Chemokine_IL8-like_dom"/>
</dbReference>
<dbReference type="PANTHER" id="PTHR12015:SF108">
    <property type="entry name" value="C-C MOTIF CHEMOKINE 20"/>
    <property type="match status" value="1"/>
</dbReference>
<dbReference type="GO" id="GO:0008009">
    <property type="term" value="F:chemokine activity"/>
    <property type="evidence" value="ECO:0007669"/>
    <property type="project" value="InterPro"/>
</dbReference>
<feature type="domain" description="Chemokine interleukin-8-like" evidence="10">
    <location>
        <begin position="25"/>
        <end position="85"/>
    </location>
</feature>
<dbReference type="Proteomes" id="UP000829720">
    <property type="component" value="Unassembled WGS sequence"/>
</dbReference>
<sequence>MAQFNLSTACLLLLLSVSLFSALTESACCTKYTGNELPLKYIKGFAIQDGKSRCNINAVIFLSIRGRQVCANPTEPWVIKRIQQLNNAVKKMSGPAEGQ</sequence>
<dbReference type="SMART" id="SM00199">
    <property type="entry name" value="SCY"/>
    <property type="match status" value="1"/>
</dbReference>
<dbReference type="AlphaFoldDB" id="A0A8T3CD89"/>
<evidence type="ECO:0000256" key="8">
    <source>
        <dbReference type="ARBA" id="ARBA00023198"/>
    </source>
</evidence>
<keyword evidence="4 9" id="KW-0202">Cytokine</keyword>
<accession>A0A8T3CD89</accession>
<evidence type="ECO:0000313" key="11">
    <source>
        <dbReference type="EMBL" id="KAI1882746.1"/>
    </source>
</evidence>
<comment type="subcellular location">
    <subcellularLocation>
        <location evidence="1 9">Secreted</location>
    </subcellularLocation>
</comment>
<evidence type="ECO:0000259" key="10">
    <source>
        <dbReference type="SMART" id="SM00199"/>
    </source>
</evidence>
<evidence type="ECO:0000256" key="2">
    <source>
        <dbReference type="ARBA" id="ARBA00010868"/>
    </source>
</evidence>
<dbReference type="PROSITE" id="PS00472">
    <property type="entry name" value="SMALL_CYTOKINES_CC"/>
    <property type="match status" value="1"/>
</dbReference>
<evidence type="ECO:0000256" key="5">
    <source>
        <dbReference type="ARBA" id="ARBA00022525"/>
    </source>
</evidence>
<dbReference type="EMBL" id="JAERUA010000024">
    <property type="protein sequence ID" value="KAI1882746.1"/>
    <property type="molecule type" value="Genomic_DNA"/>
</dbReference>
<evidence type="ECO:0000256" key="4">
    <source>
        <dbReference type="ARBA" id="ARBA00022514"/>
    </source>
</evidence>
<keyword evidence="8" id="KW-0395">Inflammatory response</keyword>
<dbReference type="GO" id="GO:0005615">
    <property type="term" value="C:extracellular space"/>
    <property type="evidence" value="ECO:0007669"/>
    <property type="project" value="UniProtKB-KW"/>
</dbReference>
<dbReference type="FunFam" id="2.40.50.40:FF:000012">
    <property type="entry name" value="C-C motif chemokine"/>
    <property type="match status" value="1"/>
</dbReference>
<evidence type="ECO:0000256" key="1">
    <source>
        <dbReference type="ARBA" id="ARBA00004613"/>
    </source>
</evidence>
<evidence type="ECO:0000256" key="9">
    <source>
        <dbReference type="RuleBase" id="RU361150"/>
    </source>
</evidence>
<dbReference type="SUPFAM" id="SSF54117">
    <property type="entry name" value="Interleukin 8-like chemokines"/>
    <property type="match status" value="1"/>
</dbReference>
<dbReference type="GO" id="GO:0006955">
    <property type="term" value="P:immune response"/>
    <property type="evidence" value="ECO:0007669"/>
    <property type="project" value="InterPro"/>
</dbReference>
<feature type="chain" id="PRO_5035960131" description="C-C motif chemokine" evidence="9">
    <location>
        <begin position="27"/>
        <end position="99"/>
    </location>
</feature>
<evidence type="ECO:0000256" key="7">
    <source>
        <dbReference type="ARBA" id="ARBA00023157"/>
    </source>
</evidence>
<comment type="caution">
    <text evidence="11">The sequence shown here is derived from an EMBL/GenBank/DDBJ whole genome shotgun (WGS) entry which is preliminary data.</text>
</comment>